<dbReference type="GO" id="GO:0016692">
    <property type="term" value="F:NADH peroxidase activity"/>
    <property type="evidence" value="ECO:0007669"/>
    <property type="project" value="UniProtKB-EC"/>
</dbReference>
<dbReference type="PANTHER" id="PTHR43429:SF1">
    <property type="entry name" value="NAD(P)H SULFUR OXIDOREDUCTASE (COA-DEPENDENT)"/>
    <property type="match status" value="1"/>
</dbReference>
<dbReference type="STRING" id="137591.AO080_08360"/>
<keyword evidence="6" id="KW-0558">Oxidation</keyword>
<comment type="cofactor">
    <cofactor evidence="1">
        <name>FAD</name>
        <dbReference type="ChEBI" id="CHEBI:57692"/>
    </cofactor>
</comment>
<evidence type="ECO:0000256" key="2">
    <source>
        <dbReference type="ARBA" id="ARBA00009130"/>
    </source>
</evidence>
<accession>A0A0D1JDS8</accession>
<dbReference type="Pfam" id="PF07992">
    <property type="entry name" value="Pyr_redox_2"/>
    <property type="match status" value="1"/>
</dbReference>
<keyword evidence="7" id="KW-0676">Redox-active center</keyword>
<dbReference type="InterPro" id="IPR050260">
    <property type="entry name" value="FAD-bd_OxRdtase"/>
</dbReference>
<dbReference type="PRINTS" id="PR00368">
    <property type="entry name" value="FADPNR"/>
</dbReference>
<dbReference type="RefSeq" id="WP_043711884.1">
    <property type="nucleotide sequence ID" value="NZ_JALOCT010000001.1"/>
</dbReference>
<proteinExistence type="inferred from homology"/>
<keyword evidence="3" id="KW-0285">Flavoprotein</keyword>
<evidence type="ECO:0000256" key="1">
    <source>
        <dbReference type="ARBA" id="ARBA00001974"/>
    </source>
</evidence>
<dbReference type="InterPro" id="IPR016156">
    <property type="entry name" value="FAD/NAD-linked_Rdtase_dimer_sf"/>
</dbReference>
<dbReference type="SUPFAM" id="SSF55424">
    <property type="entry name" value="FAD/NAD-linked reductases, dimerisation (C-terminal) domain"/>
    <property type="match status" value="1"/>
</dbReference>
<evidence type="ECO:0000256" key="3">
    <source>
        <dbReference type="ARBA" id="ARBA00022630"/>
    </source>
</evidence>
<dbReference type="PRINTS" id="PR00411">
    <property type="entry name" value="PNDRDTASEI"/>
</dbReference>
<dbReference type="Gene3D" id="3.30.390.30">
    <property type="match status" value="1"/>
</dbReference>
<evidence type="ECO:0000259" key="8">
    <source>
        <dbReference type="Pfam" id="PF02852"/>
    </source>
</evidence>
<protein>
    <submittedName>
        <fullName evidence="10">Npr_2 protein</fullName>
        <ecNumber evidence="10">1.11.1.1</ecNumber>
    </submittedName>
</protein>
<dbReference type="eggNOG" id="COG0446">
    <property type="taxonomic scope" value="Bacteria"/>
</dbReference>
<evidence type="ECO:0000256" key="7">
    <source>
        <dbReference type="ARBA" id="ARBA00023284"/>
    </source>
</evidence>
<feature type="domain" description="Pyridine nucleotide-disulphide oxidoreductase dimerisation" evidence="8">
    <location>
        <begin position="331"/>
        <end position="435"/>
    </location>
</feature>
<evidence type="ECO:0000313" key="10">
    <source>
        <dbReference type="EMBL" id="KIU19688.1"/>
    </source>
</evidence>
<dbReference type="EC" id="1.11.1.1" evidence="10"/>
<keyword evidence="10" id="KW-0575">Peroxidase</keyword>
<evidence type="ECO:0000259" key="9">
    <source>
        <dbReference type="Pfam" id="PF07992"/>
    </source>
</evidence>
<reference evidence="10 11" key="1">
    <citation type="journal article" date="2015" name="Microbiology (Mosc.)">
        <title>Genomics of the Weissella cibaria species with an examination of its metabolic traits.</title>
        <authorList>
            <person name="Lynch K.M."/>
            <person name="Lucid A."/>
            <person name="Arendt E.K."/>
            <person name="Sleator R.D."/>
            <person name="Lucey B."/>
            <person name="Coffey A."/>
        </authorList>
    </citation>
    <scope>NUCLEOTIDE SEQUENCE [LARGE SCALE GENOMIC DNA]</scope>
    <source>
        <strain evidence="10 11">MG1</strain>
    </source>
</reference>
<sequence>MVKQKIAVIGASHGGHEVALELLTQSDAYEVTVFEAGDFISFMSCGMELYLTEAVQNAELVRNFKPSDLEKYGGHVRNNAKVTGIDATNHTLTINNQELFTYDKAVLSVGVTPAHLTIPGSNLANIIPMRGYDWAKRIKQYLNDATVKDVTVIGAGYIGIEAVETLVRAGKNVTVLDMLPRVLAAYLDADMTDIITQELIAHGVNVKVGEAITAFEGSENEGVTAVVTDQGTYATDLVIEGIGVTANTAPFADTLALDKRGWIETTRNFETNLPDVYAIGDAVKPYYIPTGQQQPVALASTARREAQYVAQRIMGNKHDVDFKGVVGASALKVFDYTFASAGLNSVTADRSKIKISAVTYTDTRQPAFVPTSEGNGDIIVRLAFNPDSRIILGGAIMARDYDVTGFGNTLALAIAQKMTVDDLAEADFFFQPGFDRQWSVLNLAAQKACHYGEFTK</sequence>
<evidence type="ECO:0000256" key="6">
    <source>
        <dbReference type="ARBA" id="ARBA00023097"/>
    </source>
</evidence>
<comment type="similarity">
    <text evidence="2">Belongs to the class-III pyridine nucleotide-disulfide oxidoreductase family.</text>
</comment>
<keyword evidence="11" id="KW-1185">Reference proteome</keyword>
<dbReference type="PATRIC" id="fig|137591.25.peg.1680"/>
<dbReference type="EMBL" id="JWHU01000034">
    <property type="protein sequence ID" value="KIU19688.1"/>
    <property type="molecule type" value="Genomic_DNA"/>
</dbReference>
<dbReference type="InterPro" id="IPR036188">
    <property type="entry name" value="FAD/NAD-bd_sf"/>
</dbReference>
<keyword evidence="4" id="KW-0274">FAD</keyword>
<organism evidence="10 11">
    <name type="scientific">Weissella cibaria</name>
    <dbReference type="NCBI Taxonomy" id="137591"/>
    <lineage>
        <taxon>Bacteria</taxon>
        <taxon>Bacillati</taxon>
        <taxon>Bacillota</taxon>
        <taxon>Bacilli</taxon>
        <taxon>Lactobacillales</taxon>
        <taxon>Lactobacillaceae</taxon>
        <taxon>Weissella</taxon>
    </lineage>
</organism>
<dbReference type="PANTHER" id="PTHR43429">
    <property type="entry name" value="PYRIDINE NUCLEOTIDE-DISULFIDE OXIDOREDUCTASE DOMAIN-CONTAINING"/>
    <property type="match status" value="1"/>
</dbReference>
<name>A0A0D1JDS8_9LACO</name>
<evidence type="ECO:0000256" key="4">
    <source>
        <dbReference type="ARBA" id="ARBA00022827"/>
    </source>
</evidence>
<keyword evidence="5 10" id="KW-0560">Oxidoreductase</keyword>
<feature type="domain" description="FAD/NAD(P)-binding" evidence="9">
    <location>
        <begin position="5"/>
        <end position="305"/>
    </location>
</feature>
<dbReference type="Pfam" id="PF02852">
    <property type="entry name" value="Pyr_redox_dim"/>
    <property type="match status" value="1"/>
</dbReference>
<dbReference type="SUPFAM" id="SSF51905">
    <property type="entry name" value="FAD/NAD(P)-binding domain"/>
    <property type="match status" value="1"/>
</dbReference>
<evidence type="ECO:0000256" key="5">
    <source>
        <dbReference type="ARBA" id="ARBA00023002"/>
    </source>
</evidence>
<dbReference type="InterPro" id="IPR023753">
    <property type="entry name" value="FAD/NAD-binding_dom"/>
</dbReference>
<gene>
    <name evidence="10" type="primary">npr_2</name>
    <name evidence="10" type="ORF">QX99_01706</name>
</gene>
<comment type="caution">
    <text evidence="10">The sequence shown here is derived from an EMBL/GenBank/DDBJ whole genome shotgun (WGS) entry which is preliminary data.</text>
</comment>
<dbReference type="InterPro" id="IPR004099">
    <property type="entry name" value="Pyr_nucl-diS_OxRdtase_dimer"/>
</dbReference>
<dbReference type="Gene3D" id="3.50.50.60">
    <property type="entry name" value="FAD/NAD(P)-binding domain"/>
    <property type="match status" value="2"/>
</dbReference>
<dbReference type="AlphaFoldDB" id="A0A0D1JDS8"/>
<evidence type="ECO:0000313" key="11">
    <source>
        <dbReference type="Proteomes" id="UP000032287"/>
    </source>
</evidence>
<dbReference type="Proteomes" id="UP000032287">
    <property type="component" value="Unassembled WGS sequence"/>
</dbReference>